<evidence type="ECO:0008006" key="5">
    <source>
        <dbReference type="Google" id="ProtNLM"/>
    </source>
</evidence>
<dbReference type="OrthoDB" id="4762550at2"/>
<name>A0A1I7CE17_9ACTN</name>
<feature type="compositionally biased region" description="Low complexity" evidence="1">
    <location>
        <begin position="189"/>
        <end position="204"/>
    </location>
</feature>
<sequence>MPVLARPRAALVTAVLVLALVPACATPESPRAVEPTAAPQSSPSSGMPRDPGQQSGTTEADGDEGQDPVEQPDDGTDGGIGPGPGSGTGEDPGASEEPGNDPGGDGTGDDPGGNDSPDEDGTSPGGNGTPEGNGTGPSDNTSGGTGPGTGGNGPGTGDNGTSPGGTGTPDGNSTSPGGNGADPGGTGPGTTDDGFAWVPFGPADPSDPPPEQLYGYLERRDCDGLATSSDTPPWPALAAVCRAVVEGDTSQWSVAEAAVADGPGGGGGCLLDQAWALLTRALEWHERNPGRTPEIGYPTAGGATACPFRITEVQVVDEEGNALGTPLEGPVTGGTLLLIDGEGIDDLESVRIGWGQAVVAEGVFRAEPPDDPRGGGLDDVVVRTPPAPRPGPVEISLRNRAGEVVAPVQFTYVTTQTETPDTGSGTGTDPGTPAAPSGEGG</sequence>
<dbReference type="Proteomes" id="UP000199546">
    <property type="component" value="Unassembled WGS sequence"/>
</dbReference>
<feature type="chain" id="PRO_5011465338" description="IPT/TIG domain-containing protein" evidence="2">
    <location>
        <begin position="26"/>
        <end position="441"/>
    </location>
</feature>
<feature type="compositionally biased region" description="Gly residues" evidence="1">
    <location>
        <begin position="101"/>
        <end position="111"/>
    </location>
</feature>
<feature type="region of interest" description="Disordered" evidence="1">
    <location>
        <begin position="365"/>
        <end position="391"/>
    </location>
</feature>
<evidence type="ECO:0000313" key="3">
    <source>
        <dbReference type="EMBL" id="SFT97672.1"/>
    </source>
</evidence>
<feature type="region of interest" description="Disordered" evidence="1">
    <location>
        <begin position="27"/>
        <end position="215"/>
    </location>
</feature>
<feature type="compositionally biased region" description="Gly residues" evidence="1">
    <location>
        <begin position="77"/>
        <end position="90"/>
    </location>
</feature>
<evidence type="ECO:0000256" key="1">
    <source>
        <dbReference type="SAM" id="MobiDB-lite"/>
    </source>
</evidence>
<feature type="region of interest" description="Disordered" evidence="1">
    <location>
        <begin position="414"/>
        <end position="441"/>
    </location>
</feature>
<feature type="compositionally biased region" description="Gly residues" evidence="1">
    <location>
        <begin position="177"/>
        <end position="188"/>
    </location>
</feature>
<keyword evidence="4" id="KW-1185">Reference proteome</keyword>
<feature type="compositionally biased region" description="Acidic residues" evidence="1">
    <location>
        <begin position="60"/>
        <end position="76"/>
    </location>
</feature>
<reference evidence="4" key="1">
    <citation type="submission" date="2016-10" db="EMBL/GenBank/DDBJ databases">
        <authorList>
            <person name="Varghese N."/>
            <person name="Submissions S."/>
        </authorList>
    </citation>
    <scope>NUCLEOTIDE SEQUENCE [LARGE SCALE GENOMIC DNA]</scope>
    <source>
        <strain evidence="4">DSM 46136</strain>
    </source>
</reference>
<evidence type="ECO:0000256" key="2">
    <source>
        <dbReference type="SAM" id="SignalP"/>
    </source>
</evidence>
<dbReference type="AlphaFoldDB" id="A0A1I7CE17"/>
<feature type="compositionally biased region" description="Gly residues" evidence="1">
    <location>
        <begin position="123"/>
        <end position="135"/>
    </location>
</feature>
<dbReference type="Gene3D" id="2.60.40.10">
    <property type="entry name" value="Immunoglobulins"/>
    <property type="match status" value="1"/>
</dbReference>
<gene>
    <name evidence="3" type="ORF">SAMN05660657_04381</name>
</gene>
<proteinExistence type="predicted"/>
<feature type="compositionally biased region" description="Low complexity" evidence="1">
    <location>
        <begin position="419"/>
        <end position="441"/>
    </location>
</feature>
<dbReference type="RefSeq" id="WP_093582799.1">
    <property type="nucleotide sequence ID" value="NZ_FPBA01000020.1"/>
</dbReference>
<dbReference type="GO" id="GO:0005975">
    <property type="term" value="P:carbohydrate metabolic process"/>
    <property type="evidence" value="ECO:0007669"/>
    <property type="project" value="UniProtKB-ARBA"/>
</dbReference>
<keyword evidence="2" id="KW-0732">Signal</keyword>
<protein>
    <recommendedName>
        <fullName evidence="5">IPT/TIG domain-containing protein</fullName>
    </recommendedName>
</protein>
<dbReference type="EMBL" id="FPBA01000020">
    <property type="protein sequence ID" value="SFT97672.1"/>
    <property type="molecule type" value="Genomic_DNA"/>
</dbReference>
<dbReference type="CDD" id="cd00102">
    <property type="entry name" value="IPT"/>
    <property type="match status" value="1"/>
</dbReference>
<accession>A0A1I7CE17</accession>
<feature type="signal peptide" evidence="2">
    <location>
        <begin position="1"/>
        <end position="25"/>
    </location>
</feature>
<dbReference type="STRING" id="1296565.SAMN05660657_04381"/>
<dbReference type="InterPro" id="IPR013783">
    <property type="entry name" value="Ig-like_fold"/>
</dbReference>
<feature type="compositionally biased region" description="Gly residues" evidence="1">
    <location>
        <begin position="143"/>
        <end position="168"/>
    </location>
</feature>
<evidence type="ECO:0000313" key="4">
    <source>
        <dbReference type="Proteomes" id="UP000199546"/>
    </source>
</evidence>
<organism evidence="3 4">
    <name type="scientific">Geodermatophilus amargosae</name>
    <dbReference type="NCBI Taxonomy" id="1296565"/>
    <lineage>
        <taxon>Bacteria</taxon>
        <taxon>Bacillati</taxon>
        <taxon>Actinomycetota</taxon>
        <taxon>Actinomycetes</taxon>
        <taxon>Geodermatophilales</taxon>
        <taxon>Geodermatophilaceae</taxon>
        <taxon>Geodermatophilus</taxon>
    </lineage>
</organism>